<dbReference type="RefSeq" id="WP_126819054.1">
    <property type="nucleotide sequence ID" value="NZ_PIPS01000001.1"/>
</dbReference>
<name>A0AA94JEB8_9GAMM</name>
<evidence type="ECO:0008006" key="3">
    <source>
        <dbReference type="Google" id="ProtNLM"/>
    </source>
</evidence>
<comment type="caution">
    <text evidence="1">The sequence shown here is derived from an EMBL/GenBank/DDBJ whole genome shotgun (WGS) entry which is preliminary data.</text>
</comment>
<proteinExistence type="predicted"/>
<dbReference type="Pfam" id="PF14022">
    <property type="entry name" value="DUF4238"/>
    <property type="match status" value="1"/>
</dbReference>
<gene>
    <name evidence="1" type="ORF">CWE23_00115</name>
</gene>
<sequence>MSGKRQHYIPQLLQRGFKSQSYGDEHFTWVFRQSSKPFEANIKNVGVEGYFYSEGNNSEVDESITQLEMKIGRIVRNLQQSDTPEPVSKDIAMVVAHLEARTRHLRLSFMSAGQSLLNTLVELVSDEKSLVALVENQIVNEPTIIDNAIRELGATTAQVPILRELIRPQLGPFMKENATQIAQNFRSEVLNLSPKRLLDSIKTGHLSGLRESLVPAHKAIRYETLNYSIITSEQVSIPLGDSMLVFKVSGSRTYKPFLDKEDQLLAILLPLTPSRILVGSVNRSIYIDFLEIRREIARCSYEHFISSENTDDIQQLGLLIQENAHLLSKSEIEKIVSSLITSSSSI</sequence>
<evidence type="ECO:0000313" key="1">
    <source>
        <dbReference type="EMBL" id="RUO44491.1"/>
    </source>
</evidence>
<dbReference type="AlphaFoldDB" id="A0AA94JEB8"/>
<evidence type="ECO:0000313" key="2">
    <source>
        <dbReference type="Proteomes" id="UP000286680"/>
    </source>
</evidence>
<dbReference type="EMBL" id="PIPS01000001">
    <property type="protein sequence ID" value="RUO44491.1"/>
    <property type="molecule type" value="Genomic_DNA"/>
</dbReference>
<dbReference type="Proteomes" id="UP000286680">
    <property type="component" value="Unassembled WGS sequence"/>
</dbReference>
<dbReference type="InterPro" id="IPR025332">
    <property type="entry name" value="DUF4238"/>
</dbReference>
<accession>A0AA94JEB8</accession>
<protein>
    <recommendedName>
        <fullName evidence="3">DUF4238 domain-containing protein</fullName>
    </recommendedName>
</protein>
<organism evidence="1 2">
    <name type="scientific">Idiomarina aquatica</name>
    <dbReference type="NCBI Taxonomy" id="1327752"/>
    <lineage>
        <taxon>Bacteria</taxon>
        <taxon>Pseudomonadati</taxon>
        <taxon>Pseudomonadota</taxon>
        <taxon>Gammaproteobacteria</taxon>
        <taxon>Alteromonadales</taxon>
        <taxon>Idiomarinaceae</taxon>
        <taxon>Idiomarina</taxon>
    </lineage>
</organism>
<reference evidence="2" key="1">
    <citation type="journal article" date="2018" name="Front. Microbiol.">
        <title>Genome-Based Analysis Reveals the Taxonomy and Diversity of the Family Idiomarinaceae.</title>
        <authorList>
            <person name="Liu Y."/>
            <person name="Lai Q."/>
            <person name="Shao Z."/>
        </authorList>
    </citation>
    <scope>NUCLEOTIDE SEQUENCE [LARGE SCALE GENOMIC DNA]</scope>
    <source>
        <strain evidence="2">SN-14</strain>
    </source>
</reference>
<keyword evidence="2" id="KW-1185">Reference proteome</keyword>